<reference evidence="1 2" key="1">
    <citation type="submission" date="2019-10" db="EMBL/GenBank/DDBJ databases">
        <title>Whole genome shotgun sequence of Acrocarpospora pleiomorpha NBRC 16267.</title>
        <authorList>
            <person name="Ichikawa N."/>
            <person name="Kimura A."/>
            <person name="Kitahashi Y."/>
            <person name="Komaki H."/>
            <person name="Oguchi A."/>
        </authorList>
    </citation>
    <scope>NUCLEOTIDE SEQUENCE [LARGE SCALE GENOMIC DNA]</scope>
    <source>
        <strain evidence="1 2">NBRC 16267</strain>
    </source>
</reference>
<dbReference type="AlphaFoldDB" id="A0A5M3XNG2"/>
<gene>
    <name evidence="1" type="ORF">Aple_057640</name>
</gene>
<name>A0A5M3XNG2_9ACTN</name>
<accession>A0A5M3XNG2</accession>
<dbReference type="EMBL" id="BLAF01000035">
    <property type="protein sequence ID" value="GES22865.1"/>
    <property type="molecule type" value="Genomic_DNA"/>
</dbReference>
<dbReference type="Proteomes" id="UP000377595">
    <property type="component" value="Unassembled WGS sequence"/>
</dbReference>
<proteinExistence type="predicted"/>
<sequence length="72" mass="7473">MTCTLSVASPQDTFAIVVVTLLDVGAGGFDGGVVSVPARAGDARNATDRRTLRMGIRFMVLAPFTSTGQCPQ</sequence>
<evidence type="ECO:0000313" key="2">
    <source>
        <dbReference type="Proteomes" id="UP000377595"/>
    </source>
</evidence>
<comment type="caution">
    <text evidence="1">The sequence shown here is derived from an EMBL/GenBank/DDBJ whole genome shotgun (WGS) entry which is preliminary data.</text>
</comment>
<organism evidence="1 2">
    <name type="scientific">Acrocarpospora pleiomorpha</name>
    <dbReference type="NCBI Taxonomy" id="90975"/>
    <lineage>
        <taxon>Bacteria</taxon>
        <taxon>Bacillati</taxon>
        <taxon>Actinomycetota</taxon>
        <taxon>Actinomycetes</taxon>
        <taxon>Streptosporangiales</taxon>
        <taxon>Streptosporangiaceae</taxon>
        <taxon>Acrocarpospora</taxon>
    </lineage>
</organism>
<evidence type="ECO:0000313" key="1">
    <source>
        <dbReference type="EMBL" id="GES22865.1"/>
    </source>
</evidence>
<keyword evidence="2" id="KW-1185">Reference proteome</keyword>
<protein>
    <submittedName>
        <fullName evidence="1">Uncharacterized protein</fullName>
    </submittedName>
</protein>